<dbReference type="PROSITE" id="PS00274">
    <property type="entry name" value="AEROLYSIN"/>
    <property type="match status" value="1"/>
</dbReference>
<dbReference type="RefSeq" id="WP_213498692.1">
    <property type="nucleotide sequence ID" value="NZ_CP074694.1"/>
</dbReference>
<keyword evidence="10" id="KW-1185">Reference proteome</keyword>
<dbReference type="Proteomes" id="UP000676194">
    <property type="component" value="Chromosome"/>
</dbReference>
<proteinExistence type="inferred from homology"/>
<dbReference type="InterPro" id="IPR001466">
    <property type="entry name" value="Beta-lactam-related"/>
</dbReference>
<evidence type="ECO:0000313" key="9">
    <source>
        <dbReference type="EMBL" id="QVL33733.1"/>
    </source>
</evidence>
<dbReference type="GO" id="GO:0005576">
    <property type="term" value="C:extracellular region"/>
    <property type="evidence" value="ECO:0007669"/>
    <property type="project" value="UniProtKB-SubCell"/>
</dbReference>
<keyword evidence="3" id="KW-0964">Secreted</keyword>
<comment type="similarity">
    <text evidence="2">Belongs to the aerolysin family.</text>
</comment>
<feature type="signal peptide" evidence="7">
    <location>
        <begin position="1"/>
        <end position="26"/>
    </location>
</feature>
<dbReference type="AlphaFoldDB" id="A0A8E6B8A5"/>
<evidence type="ECO:0000256" key="1">
    <source>
        <dbReference type="ARBA" id="ARBA00004613"/>
    </source>
</evidence>
<evidence type="ECO:0000256" key="2">
    <source>
        <dbReference type="ARBA" id="ARBA00009831"/>
    </source>
</evidence>
<dbReference type="EMBL" id="CP074694">
    <property type="protein sequence ID" value="QVL33733.1"/>
    <property type="molecule type" value="Genomic_DNA"/>
</dbReference>
<evidence type="ECO:0000256" key="5">
    <source>
        <dbReference type="ARBA" id="ARBA00022729"/>
    </source>
</evidence>
<evidence type="ECO:0000256" key="3">
    <source>
        <dbReference type="ARBA" id="ARBA00022525"/>
    </source>
</evidence>
<comment type="subcellular location">
    <subcellularLocation>
        <location evidence="1">Secreted</location>
    </subcellularLocation>
</comment>
<dbReference type="SUPFAM" id="SSF56601">
    <property type="entry name" value="beta-lactamase/transpeptidase-like"/>
    <property type="match status" value="1"/>
</dbReference>
<feature type="domain" description="Beta-lactamase-related" evidence="8">
    <location>
        <begin position="146"/>
        <end position="470"/>
    </location>
</feature>
<dbReference type="PANTHER" id="PTHR46825:SF9">
    <property type="entry name" value="BETA-LACTAMASE-RELATED DOMAIN-CONTAINING PROTEIN"/>
    <property type="match status" value="1"/>
</dbReference>
<dbReference type="PANTHER" id="PTHR46825">
    <property type="entry name" value="D-ALANYL-D-ALANINE-CARBOXYPEPTIDASE/ENDOPEPTIDASE AMPH"/>
    <property type="match status" value="1"/>
</dbReference>
<evidence type="ECO:0000259" key="8">
    <source>
        <dbReference type="Pfam" id="PF00144"/>
    </source>
</evidence>
<accession>A0A8E6B8A5</accession>
<evidence type="ECO:0000256" key="6">
    <source>
        <dbReference type="ARBA" id="ARBA00023026"/>
    </source>
</evidence>
<protein>
    <submittedName>
        <fullName evidence="9">Beta-lactamase family protein</fullName>
    </submittedName>
</protein>
<dbReference type="Gene3D" id="3.40.710.10">
    <property type="entry name" value="DD-peptidase/beta-lactamase superfamily"/>
    <property type="match status" value="1"/>
</dbReference>
<evidence type="ECO:0000313" key="10">
    <source>
        <dbReference type="Proteomes" id="UP000676194"/>
    </source>
</evidence>
<organism evidence="9 10">
    <name type="scientific">Telmatocola sphagniphila</name>
    <dbReference type="NCBI Taxonomy" id="1123043"/>
    <lineage>
        <taxon>Bacteria</taxon>
        <taxon>Pseudomonadati</taxon>
        <taxon>Planctomycetota</taxon>
        <taxon>Planctomycetia</taxon>
        <taxon>Gemmatales</taxon>
        <taxon>Gemmataceae</taxon>
    </lineage>
</organism>
<dbReference type="InterPro" id="IPR050491">
    <property type="entry name" value="AmpC-like"/>
</dbReference>
<keyword evidence="4" id="KW-0800">Toxin</keyword>
<evidence type="ECO:0000256" key="7">
    <source>
        <dbReference type="SAM" id="SignalP"/>
    </source>
</evidence>
<dbReference type="InterPro" id="IPR005831">
    <property type="entry name" value="Aerolysin/haemolysin_CS"/>
</dbReference>
<gene>
    <name evidence="9" type="ORF">KIH39_07450</name>
</gene>
<name>A0A8E6B8A5_9BACT</name>
<keyword evidence="5 7" id="KW-0732">Signal</keyword>
<dbReference type="KEGG" id="tsph:KIH39_07450"/>
<dbReference type="GO" id="GO:0090729">
    <property type="term" value="F:toxin activity"/>
    <property type="evidence" value="ECO:0007669"/>
    <property type="project" value="UniProtKB-KW"/>
</dbReference>
<dbReference type="Pfam" id="PF00144">
    <property type="entry name" value="Beta-lactamase"/>
    <property type="match status" value="1"/>
</dbReference>
<sequence>MNCASYSLLLSVVFCLGPACTSRCFAAEPIDLAAGIWDSDWGYFTFRTTPHKDSKLLSVTGTYLHAKDQTGLLKSGTFDPTTRVLEFAFEEPWRGDKVKGTARLTLGPLGRRFKGTFNLLNENGGQDKGDLTLLHLLGRDFATRVESIIADTGKEPHKPGGAILVLEQGKIAFRKCYGLAHLKENRAITPQTPFELASCSKQFTGTAILLLYEQGKLALDEDIRKYLPELPEYDKKNPIRILHLARQTSGLHEYMDFENVKGKHPKYVTNEDYVSLFARERTKSPLYFPTGSNWRYTNTNFMLLALIVERVSKQSFNAFLKKEIFDKLAMKTAGVYDRPNFQIHEPALGYEKEKDKNKWNEIWGPPPYRHESNLVVGDGSVWASLEDLARWDEGWREGKVLKPATIKQALVPSKYGKDGTTDYAFGWGITMDKGKISQMGHNGGWGGFRTIIERNVAEDRTLIVLDNGDNLDIEAIVRLFRVMPPRSPK</sequence>
<keyword evidence="6" id="KW-0843">Virulence</keyword>
<dbReference type="InterPro" id="IPR012338">
    <property type="entry name" value="Beta-lactam/transpept-like"/>
</dbReference>
<reference evidence="9" key="1">
    <citation type="submission" date="2021-05" db="EMBL/GenBank/DDBJ databases">
        <title>Complete genome sequence of the cellulolytic planctomycete Telmatocola sphagniphila SP2T and characterization of the first cellulase from planctomycetes.</title>
        <authorList>
            <person name="Rakitin A.L."/>
            <person name="Beletsky A.V."/>
            <person name="Naumoff D.G."/>
            <person name="Kulichevskaya I.S."/>
            <person name="Mardanov A.V."/>
            <person name="Ravin N.V."/>
            <person name="Dedysh S.N."/>
        </authorList>
    </citation>
    <scope>NUCLEOTIDE SEQUENCE</scope>
    <source>
        <strain evidence="9">SP2T</strain>
    </source>
</reference>
<evidence type="ECO:0000256" key="4">
    <source>
        <dbReference type="ARBA" id="ARBA00022656"/>
    </source>
</evidence>
<feature type="chain" id="PRO_5034421815" evidence="7">
    <location>
        <begin position="27"/>
        <end position="489"/>
    </location>
</feature>